<dbReference type="RefSeq" id="WP_249282700.1">
    <property type="nucleotide sequence ID" value="NZ_JACRST010000007.1"/>
</dbReference>
<evidence type="ECO:0000313" key="2">
    <source>
        <dbReference type="EMBL" id="MBC8546624.1"/>
    </source>
</evidence>
<comment type="caution">
    <text evidence="2">The sequence shown here is derived from an EMBL/GenBank/DDBJ whole genome shotgun (WGS) entry which is preliminary data.</text>
</comment>
<accession>A0A926DZW6</accession>
<feature type="region of interest" description="Disordered" evidence="1">
    <location>
        <begin position="224"/>
        <end position="250"/>
    </location>
</feature>
<dbReference type="SUPFAM" id="SSF69304">
    <property type="entry name" value="Tricorn protease N-terminal domain"/>
    <property type="match status" value="1"/>
</dbReference>
<evidence type="ECO:0000313" key="3">
    <source>
        <dbReference type="Proteomes" id="UP000653127"/>
    </source>
</evidence>
<gene>
    <name evidence="2" type="ORF">H8711_06705</name>
</gene>
<keyword evidence="3" id="KW-1185">Reference proteome</keyword>
<name>A0A926DZW6_9FIRM</name>
<proteinExistence type="predicted"/>
<organism evidence="2 3">
    <name type="scientific">Ligaoa zhengdingensis</name>
    <dbReference type="NCBI Taxonomy" id="2763658"/>
    <lineage>
        <taxon>Bacteria</taxon>
        <taxon>Bacillati</taxon>
        <taxon>Bacillota</taxon>
        <taxon>Clostridia</taxon>
        <taxon>Eubacteriales</taxon>
        <taxon>Oscillospiraceae</taxon>
        <taxon>Ligaoa</taxon>
    </lineage>
</organism>
<dbReference type="EMBL" id="JACRST010000007">
    <property type="protein sequence ID" value="MBC8546624.1"/>
    <property type="molecule type" value="Genomic_DNA"/>
</dbReference>
<protein>
    <submittedName>
        <fullName evidence="2">Uncharacterized protein</fullName>
    </submittedName>
</protein>
<evidence type="ECO:0000256" key="1">
    <source>
        <dbReference type="SAM" id="MobiDB-lite"/>
    </source>
</evidence>
<dbReference type="Proteomes" id="UP000653127">
    <property type="component" value="Unassembled WGS sequence"/>
</dbReference>
<reference evidence="2" key="1">
    <citation type="submission" date="2020-08" db="EMBL/GenBank/DDBJ databases">
        <title>Genome public.</title>
        <authorList>
            <person name="Liu C."/>
            <person name="Sun Q."/>
        </authorList>
    </citation>
    <scope>NUCLEOTIDE SEQUENCE</scope>
    <source>
        <strain evidence="2">NSJ-31</strain>
    </source>
</reference>
<dbReference type="AlphaFoldDB" id="A0A926DZW6"/>
<sequence length="322" mass="35139">METIFFVAEGRMGMIRGGDVVMLPAEGGPEAEVKGISAADGKLYYSRLEMETGCVYAKPAERPAGPPDEAVLRCREMPIYEIGGREGAMAAVTSRGVDGVRRQIALFTLPRGYYTLIADGDEVAESPSWGRDGSLLYFTTRACRRDVNGRVTGYEPSAVMAYDPATHECVRLFASPDYDYCAPREGRAGAYYFVRRPYRELDNRLSRRLARLLGYLAGRLRGGKRGKEALPAPPKGPVAAPQGRDEPPEVAPRSWELMRAKRYSAPAVVKKGVLAFDLLEDGCIVYSDGSQVLKIHRDGKEKVLAEVPKVTALCAVDAANPG</sequence>